<evidence type="ECO:0000256" key="2">
    <source>
        <dbReference type="ARBA" id="ARBA00008017"/>
    </source>
</evidence>
<evidence type="ECO:0000256" key="6">
    <source>
        <dbReference type="ARBA" id="ARBA00023136"/>
    </source>
</evidence>
<evidence type="ECO:0000256" key="7">
    <source>
        <dbReference type="SAM" id="Phobius"/>
    </source>
</evidence>
<evidence type="ECO:0000313" key="11">
    <source>
        <dbReference type="Proteomes" id="UP000199296"/>
    </source>
</evidence>
<feature type="domain" description="Mechanosensitive ion channel MscS" evidence="8">
    <location>
        <begin position="110"/>
        <end position="175"/>
    </location>
</feature>
<evidence type="ECO:0000259" key="8">
    <source>
        <dbReference type="Pfam" id="PF00924"/>
    </source>
</evidence>
<dbReference type="PANTHER" id="PTHR30221">
    <property type="entry name" value="SMALL-CONDUCTANCE MECHANOSENSITIVE CHANNEL"/>
    <property type="match status" value="1"/>
</dbReference>
<dbReference type="Pfam" id="PF00924">
    <property type="entry name" value="MS_channel_2nd"/>
    <property type="match status" value="1"/>
</dbReference>
<dbReference type="PANTHER" id="PTHR30221:SF1">
    <property type="entry name" value="SMALL-CONDUCTANCE MECHANOSENSITIVE CHANNEL"/>
    <property type="match status" value="1"/>
</dbReference>
<name>A0A1G7YUR8_9FLAO</name>
<feature type="transmembrane region" description="Helical" evidence="7">
    <location>
        <begin position="61"/>
        <end position="82"/>
    </location>
</feature>
<keyword evidence="4 7" id="KW-0812">Transmembrane</keyword>
<dbReference type="Gene3D" id="2.30.30.60">
    <property type="match status" value="1"/>
</dbReference>
<proteinExistence type="inferred from homology"/>
<dbReference type="InterPro" id="IPR010920">
    <property type="entry name" value="LSM_dom_sf"/>
</dbReference>
<dbReference type="InterPro" id="IPR049278">
    <property type="entry name" value="MS_channel_C"/>
</dbReference>
<keyword evidence="6 7" id="KW-0472">Membrane</keyword>
<dbReference type="InterPro" id="IPR008910">
    <property type="entry name" value="MSC_TM_helix"/>
</dbReference>
<feature type="domain" description="Mechanosensitive ion channel MscS C-terminal" evidence="9">
    <location>
        <begin position="184"/>
        <end position="264"/>
    </location>
</feature>
<dbReference type="Gene3D" id="1.10.287.1260">
    <property type="match status" value="1"/>
</dbReference>
<dbReference type="InterPro" id="IPR045275">
    <property type="entry name" value="MscS_archaea/bacteria_type"/>
</dbReference>
<organism evidence="10 11">
    <name type="scientific">Psychroflexus sediminis</name>
    <dbReference type="NCBI Taxonomy" id="470826"/>
    <lineage>
        <taxon>Bacteria</taxon>
        <taxon>Pseudomonadati</taxon>
        <taxon>Bacteroidota</taxon>
        <taxon>Flavobacteriia</taxon>
        <taxon>Flavobacteriales</taxon>
        <taxon>Flavobacteriaceae</taxon>
        <taxon>Psychroflexus</taxon>
    </lineage>
</organism>
<dbReference type="InterPro" id="IPR011066">
    <property type="entry name" value="MscS_channel_C_sf"/>
</dbReference>
<dbReference type="AlphaFoldDB" id="A0A1G7YUR8"/>
<dbReference type="GO" id="GO:0008381">
    <property type="term" value="F:mechanosensitive monoatomic ion channel activity"/>
    <property type="evidence" value="ECO:0007669"/>
    <property type="project" value="InterPro"/>
</dbReference>
<dbReference type="SUPFAM" id="SSF82861">
    <property type="entry name" value="Mechanosensitive channel protein MscS (YggB), transmembrane region"/>
    <property type="match status" value="1"/>
</dbReference>
<keyword evidence="3" id="KW-1003">Cell membrane</keyword>
<dbReference type="GO" id="GO:0005886">
    <property type="term" value="C:plasma membrane"/>
    <property type="evidence" value="ECO:0007669"/>
    <property type="project" value="UniProtKB-SubCell"/>
</dbReference>
<feature type="transmembrane region" description="Helical" evidence="7">
    <location>
        <begin position="94"/>
        <end position="123"/>
    </location>
</feature>
<gene>
    <name evidence="10" type="ORF">SAMN04488027_11446</name>
</gene>
<dbReference type="Proteomes" id="UP000199296">
    <property type="component" value="Unassembled WGS sequence"/>
</dbReference>
<accession>A0A1G7YUR8</accession>
<dbReference type="EMBL" id="FNCW01000014">
    <property type="protein sequence ID" value="SDH00137.1"/>
    <property type="molecule type" value="Genomic_DNA"/>
</dbReference>
<keyword evidence="11" id="KW-1185">Reference proteome</keyword>
<evidence type="ECO:0000256" key="4">
    <source>
        <dbReference type="ARBA" id="ARBA00022692"/>
    </source>
</evidence>
<dbReference type="SUPFAM" id="SSF50182">
    <property type="entry name" value="Sm-like ribonucleoproteins"/>
    <property type="match status" value="1"/>
</dbReference>
<dbReference type="OrthoDB" id="9809206at2"/>
<keyword evidence="5 7" id="KW-1133">Transmembrane helix</keyword>
<evidence type="ECO:0000313" key="10">
    <source>
        <dbReference type="EMBL" id="SDH00137.1"/>
    </source>
</evidence>
<evidence type="ECO:0000256" key="1">
    <source>
        <dbReference type="ARBA" id="ARBA00004651"/>
    </source>
</evidence>
<dbReference type="InterPro" id="IPR011014">
    <property type="entry name" value="MscS_channel_TM-2"/>
</dbReference>
<protein>
    <submittedName>
        <fullName evidence="10">Small conductance mechanosensitive channel</fullName>
    </submittedName>
</protein>
<dbReference type="Gene3D" id="3.30.70.100">
    <property type="match status" value="1"/>
</dbReference>
<dbReference type="Pfam" id="PF21082">
    <property type="entry name" value="MS_channel_3rd"/>
    <property type="match status" value="1"/>
</dbReference>
<dbReference type="InterPro" id="IPR006685">
    <property type="entry name" value="MscS_channel_2nd"/>
</dbReference>
<dbReference type="RefSeq" id="WP_093369524.1">
    <property type="nucleotide sequence ID" value="NZ_FNCW01000014.1"/>
</dbReference>
<dbReference type="Pfam" id="PF05552">
    <property type="entry name" value="MS_channel_1st_1"/>
    <property type="match status" value="1"/>
</dbReference>
<feature type="transmembrane region" description="Helical" evidence="7">
    <location>
        <begin position="20"/>
        <end position="41"/>
    </location>
</feature>
<comment type="subcellular location">
    <subcellularLocation>
        <location evidence="1">Cell membrane</location>
        <topology evidence="1">Multi-pass membrane protein</topology>
    </subcellularLocation>
</comment>
<sequence>MEDISIESISGLANLFLGKVISYLPSVIAALVILILGFWVIKLILGQIRKVMEKREVDPGVRGFALSILGIALKILLFIIVISKLGVETTSFAAILAAAGLAIGLALQGSLSNFAGGVLIIILKPFRVGDFIDAQGESGTVTEITIFYTFLTTIGNQRVIIPNGQLSNNKVVNYSFEPIRRNAMPVGISYDSDIKKTREVLLDIVNSDERTLKDPEPAVVVTGLGDNSVDLSLRFWAKKEDYWALNFDTMEKLKIELEDAGVSFPFPQRDVHLFDMSKEKES</sequence>
<reference evidence="10 11" key="1">
    <citation type="submission" date="2016-10" db="EMBL/GenBank/DDBJ databases">
        <authorList>
            <person name="de Groot N.N."/>
        </authorList>
    </citation>
    <scope>NUCLEOTIDE SEQUENCE [LARGE SCALE GENOMIC DNA]</scope>
    <source>
        <strain evidence="10 11">DSM 19803</strain>
    </source>
</reference>
<evidence type="ECO:0000256" key="5">
    <source>
        <dbReference type="ARBA" id="ARBA00022989"/>
    </source>
</evidence>
<comment type="similarity">
    <text evidence="2">Belongs to the MscS (TC 1.A.23) family.</text>
</comment>
<evidence type="ECO:0000259" key="9">
    <source>
        <dbReference type="Pfam" id="PF21082"/>
    </source>
</evidence>
<dbReference type="SUPFAM" id="SSF82689">
    <property type="entry name" value="Mechanosensitive channel protein MscS (YggB), C-terminal domain"/>
    <property type="match status" value="1"/>
</dbReference>
<evidence type="ECO:0000256" key="3">
    <source>
        <dbReference type="ARBA" id="ARBA00022475"/>
    </source>
</evidence>
<dbReference type="InterPro" id="IPR023408">
    <property type="entry name" value="MscS_beta-dom_sf"/>
</dbReference>